<dbReference type="Proteomes" id="UP001221898">
    <property type="component" value="Unassembled WGS sequence"/>
</dbReference>
<sequence length="135" mass="15257">MQRYNMQNFVRVTVFLVLANALLADDNLEDRKRSGRSLVADLRMLPNLCGPTWASLLHMVPKLDGGCQPCGDNCRLNDATTPDRYPVPHIQDFFALLAGKIRGYHQVPVRTEDLPNTVVITLFGQFEFLHMPFGL</sequence>
<dbReference type="EMBL" id="JAINUG010000138">
    <property type="protein sequence ID" value="KAJ8393300.1"/>
    <property type="molecule type" value="Genomic_DNA"/>
</dbReference>
<organism evidence="2 3">
    <name type="scientific">Aldrovandia affinis</name>
    <dbReference type="NCBI Taxonomy" id="143900"/>
    <lineage>
        <taxon>Eukaryota</taxon>
        <taxon>Metazoa</taxon>
        <taxon>Chordata</taxon>
        <taxon>Craniata</taxon>
        <taxon>Vertebrata</taxon>
        <taxon>Euteleostomi</taxon>
        <taxon>Actinopterygii</taxon>
        <taxon>Neopterygii</taxon>
        <taxon>Teleostei</taxon>
        <taxon>Notacanthiformes</taxon>
        <taxon>Halosauridae</taxon>
        <taxon>Aldrovandia</taxon>
    </lineage>
</organism>
<gene>
    <name evidence="2" type="ORF">AAFF_G00062010</name>
</gene>
<keyword evidence="1" id="KW-0732">Signal</keyword>
<feature type="signal peptide" evidence="1">
    <location>
        <begin position="1"/>
        <end position="24"/>
    </location>
</feature>
<name>A0AAD7WE58_9TELE</name>
<proteinExistence type="predicted"/>
<protein>
    <submittedName>
        <fullName evidence="2">Uncharacterized protein</fullName>
    </submittedName>
</protein>
<dbReference type="Gene3D" id="3.30.70.270">
    <property type="match status" value="1"/>
</dbReference>
<dbReference type="Gene3D" id="3.10.10.10">
    <property type="entry name" value="HIV Type 1 Reverse Transcriptase, subunit A, domain 1"/>
    <property type="match status" value="1"/>
</dbReference>
<dbReference type="InterPro" id="IPR043502">
    <property type="entry name" value="DNA/RNA_pol_sf"/>
</dbReference>
<reference evidence="2" key="1">
    <citation type="journal article" date="2023" name="Science">
        <title>Genome structures resolve the early diversification of teleost fishes.</title>
        <authorList>
            <person name="Parey E."/>
            <person name="Louis A."/>
            <person name="Montfort J."/>
            <person name="Bouchez O."/>
            <person name="Roques C."/>
            <person name="Iampietro C."/>
            <person name="Lluch J."/>
            <person name="Castinel A."/>
            <person name="Donnadieu C."/>
            <person name="Desvignes T."/>
            <person name="Floi Bucao C."/>
            <person name="Jouanno E."/>
            <person name="Wen M."/>
            <person name="Mejri S."/>
            <person name="Dirks R."/>
            <person name="Jansen H."/>
            <person name="Henkel C."/>
            <person name="Chen W.J."/>
            <person name="Zahm M."/>
            <person name="Cabau C."/>
            <person name="Klopp C."/>
            <person name="Thompson A.W."/>
            <person name="Robinson-Rechavi M."/>
            <person name="Braasch I."/>
            <person name="Lecointre G."/>
            <person name="Bobe J."/>
            <person name="Postlethwait J.H."/>
            <person name="Berthelot C."/>
            <person name="Roest Crollius H."/>
            <person name="Guiguen Y."/>
        </authorList>
    </citation>
    <scope>NUCLEOTIDE SEQUENCE</scope>
    <source>
        <strain evidence="2">NC1722</strain>
    </source>
</reference>
<dbReference type="SUPFAM" id="SSF56672">
    <property type="entry name" value="DNA/RNA polymerases"/>
    <property type="match status" value="1"/>
</dbReference>
<dbReference type="InterPro" id="IPR053134">
    <property type="entry name" value="RNA-dir_DNA_polymerase"/>
</dbReference>
<feature type="chain" id="PRO_5042134482" evidence="1">
    <location>
        <begin position="25"/>
        <end position="135"/>
    </location>
</feature>
<dbReference type="AlphaFoldDB" id="A0AAD7WE58"/>
<evidence type="ECO:0000313" key="2">
    <source>
        <dbReference type="EMBL" id="KAJ8393300.1"/>
    </source>
</evidence>
<dbReference type="PANTHER" id="PTHR24559">
    <property type="entry name" value="TRANSPOSON TY3-I GAG-POL POLYPROTEIN"/>
    <property type="match status" value="1"/>
</dbReference>
<accession>A0AAD7WE58</accession>
<evidence type="ECO:0000256" key="1">
    <source>
        <dbReference type="SAM" id="SignalP"/>
    </source>
</evidence>
<comment type="caution">
    <text evidence="2">The sequence shown here is derived from an EMBL/GenBank/DDBJ whole genome shotgun (WGS) entry which is preliminary data.</text>
</comment>
<keyword evidence="3" id="KW-1185">Reference proteome</keyword>
<dbReference type="InterPro" id="IPR043128">
    <property type="entry name" value="Rev_trsase/Diguanyl_cyclase"/>
</dbReference>
<evidence type="ECO:0000313" key="3">
    <source>
        <dbReference type="Proteomes" id="UP001221898"/>
    </source>
</evidence>
<dbReference type="PANTHER" id="PTHR24559:SF444">
    <property type="entry name" value="REVERSE TRANSCRIPTASE DOMAIN-CONTAINING PROTEIN"/>
    <property type="match status" value="1"/>
</dbReference>